<organism evidence="2">
    <name type="scientific">Clostridium botulinum</name>
    <dbReference type="NCBI Taxonomy" id="1491"/>
    <lineage>
        <taxon>Bacteria</taxon>
        <taxon>Bacillati</taxon>
        <taxon>Bacillota</taxon>
        <taxon>Clostridia</taxon>
        <taxon>Eubacteriales</taxon>
        <taxon>Clostridiaceae</taxon>
        <taxon>Clostridium</taxon>
    </lineage>
</organism>
<reference evidence="2" key="1">
    <citation type="submission" date="2016-05" db="EMBL/GenBank/DDBJ databases">
        <authorList>
            <person name="Lavstsen T."/>
            <person name="Jespersen J.S."/>
        </authorList>
    </citation>
    <scope>NUCLEOTIDE SEQUENCE</scope>
    <source>
        <strain evidence="2">CDC69096</strain>
        <plasmid evidence="2">pNPD8_2</plasmid>
    </source>
</reference>
<keyword evidence="1" id="KW-1133">Transmembrane helix</keyword>
<geneLocation type="plasmid" evidence="2">
    <name>pNPD8_2</name>
</geneLocation>
<proteinExistence type="predicted"/>
<name>A0A1L7JN77_CLOBO</name>
<evidence type="ECO:0000256" key="1">
    <source>
        <dbReference type="SAM" id="Phobius"/>
    </source>
</evidence>
<dbReference type="AlphaFoldDB" id="A0A1L7JN77"/>
<keyword evidence="1" id="KW-0812">Transmembrane</keyword>
<evidence type="ECO:0000313" key="2">
    <source>
        <dbReference type="EMBL" id="APU87166.1"/>
    </source>
</evidence>
<dbReference type="EMBL" id="CP015716">
    <property type="protein sequence ID" value="APU87166.1"/>
    <property type="molecule type" value="Genomic_DNA"/>
</dbReference>
<accession>A0A1L7JN77</accession>
<protein>
    <submittedName>
        <fullName evidence="2">Uncharacterized protein</fullName>
    </submittedName>
</protein>
<sequence length="110" mass="12278">MAQSALIIGEYPSTDKPLLNTILSNVENSVCELIKLVNPQIKLIIRFAIIFSNFPAPSILFIASLAFSFSSLTFSLAGLESTFIFVVLFHHLSLLHLHKQFLFCVLLLLI</sequence>
<gene>
    <name evidence="2" type="ORF">NPD8_3894</name>
</gene>
<feature type="transmembrane region" description="Helical" evidence="1">
    <location>
        <begin position="83"/>
        <end position="109"/>
    </location>
</feature>
<feature type="transmembrane region" description="Helical" evidence="1">
    <location>
        <begin position="43"/>
        <end position="63"/>
    </location>
</feature>
<keyword evidence="1" id="KW-0472">Membrane</keyword>
<keyword evidence="2" id="KW-0614">Plasmid</keyword>